<sequence length="49" mass="5550">MSEASIISAPSASRFFADCCNFRSVDQHIAVIEYIIIFITCHDCFCIFN</sequence>
<evidence type="ECO:0000313" key="1">
    <source>
        <dbReference type="EMBL" id="EJX00062.1"/>
    </source>
</evidence>
<dbReference type="AlphaFoldDB" id="J9FYN4"/>
<reference evidence="1" key="1">
    <citation type="journal article" date="2012" name="PLoS ONE">
        <title>Gene sets for utilization of primary and secondary nutrition supplies in the distal gut of endangered iberian lynx.</title>
        <authorList>
            <person name="Alcaide M."/>
            <person name="Messina E."/>
            <person name="Richter M."/>
            <person name="Bargiela R."/>
            <person name="Peplies J."/>
            <person name="Huws S.A."/>
            <person name="Newbold C.J."/>
            <person name="Golyshin P.N."/>
            <person name="Simon M.A."/>
            <person name="Lopez G."/>
            <person name="Yakimov M.M."/>
            <person name="Ferrer M."/>
        </authorList>
    </citation>
    <scope>NUCLEOTIDE SEQUENCE</scope>
</reference>
<name>J9FYN4_9ZZZZ</name>
<comment type="caution">
    <text evidence="1">The sequence shown here is derived from an EMBL/GenBank/DDBJ whole genome shotgun (WGS) entry which is preliminary data.</text>
</comment>
<organism evidence="1">
    <name type="scientific">gut metagenome</name>
    <dbReference type="NCBI Taxonomy" id="749906"/>
    <lineage>
        <taxon>unclassified sequences</taxon>
        <taxon>metagenomes</taxon>
        <taxon>organismal metagenomes</taxon>
    </lineage>
</organism>
<accession>J9FYN4</accession>
<protein>
    <submittedName>
        <fullName evidence="1">Uncharacterized protein</fullName>
    </submittedName>
</protein>
<gene>
    <name evidence="1" type="ORF">EVA_11833</name>
</gene>
<proteinExistence type="predicted"/>
<dbReference type="EMBL" id="AMCI01003540">
    <property type="protein sequence ID" value="EJX00062.1"/>
    <property type="molecule type" value="Genomic_DNA"/>
</dbReference>